<evidence type="ECO:0000313" key="8">
    <source>
        <dbReference type="EMBL" id="GGG22676.1"/>
    </source>
</evidence>
<proteinExistence type="inferred from homology"/>
<evidence type="ECO:0000256" key="1">
    <source>
        <dbReference type="ARBA" id="ARBA00007905"/>
    </source>
</evidence>
<dbReference type="PIRSF" id="PIRSF000097">
    <property type="entry name" value="AKR"/>
    <property type="match status" value="1"/>
</dbReference>
<keyword evidence="2" id="KW-0521">NADP</keyword>
<organism evidence="8 9">
    <name type="scientific">Lysinibacillus alkalisoli</name>
    <dbReference type="NCBI Taxonomy" id="1911548"/>
    <lineage>
        <taxon>Bacteria</taxon>
        <taxon>Bacillati</taxon>
        <taxon>Bacillota</taxon>
        <taxon>Bacilli</taxon>
        <taxon>Bacillales</taxon>
        <taxon>Bacillaceae</taxon>
        <taxon>Lysinibacillus</taxon>
    </lineage>
</organism>
<keyword evidence="9" id="KW-1185">Reference proteome</keyword>
<dbReference type="InterPro" id="IPR018170">
    <property type="entry name" value="Aldo/ket_reductase_CS"/>
</dbReference>
<dbReference type="PRINTS" id="PR00069">
    <property type="entry name" value="ALDKETRDTASE"/>
</dbReference>
<dbReference type="Gene3D" id="3.20.20.100">
    <property type="entry name" value="NADP-dependent oxidoreductase domain"/>
    <property type="match status" value="1"/>
</dbReference>
<comment type="caution">
    <text evidence="8">The sequence shown here is derived from an EMBL/GenBank/DDBJ whole genome shotgun (WGS) entry which is preliminary data.</text>
</comment>
<dbReference type="GO" id="GO:0016616">
    <property type="term" value="F:oxidoreductase activity, acting on the CH-OH group of donors, NAD or NADP as acceptor"/>
    <property type="evidence" value="ECO:0007669"/>
    <property type="project" value="UniProtKB-ARBA"/>
</dbReference>
<feature type="site" description="Lowers pKa of active site Tyr" evidence="6">
    <location>
        <position position="74"/>
    </location>
</feature>
<accession>A0A917G4K8</accession>
<gene>
    <name evidence="8" type="ORF">GCM10007425_16440</name>
</gene>
<dbReference type="PANTHER" id="PTHR43827:SF3">
    <property type="entry name" value="NADP-DEPENDENT OXIDOREDUCTASE DOMAIN-CONTAINING PROTEIN"/>
    <property type="match status" value="1"/>
</dbReference>
<dbReference type="PROSITE" id="PS00798">
    <property type="entry name" value="ALDOKETO_REDUCTASE_1"/>
    <property type="match status" value="1"/>
</dbReference>
<evidence type="ECO:0000259" key="7">
    <source>
        <dbReference type="Pfam" id="PF00248"/>
    </source>
</evidence>
<dbReference type="InterPro" id="IPR036812">
    <property type="entry name" value="NAD(P)_OxRdtase_dom_sf"/>
</dbReference>
<sequence length="276" mass="32238">MEFKTLMNGVCMPRVGLGVYKMTNRDETLAAIEEAIRDGYRAIDTASFYKNEREVGEAVRISGIPREEFFITTKVWNDDQGYDETLRAFEQSLKNLDMDYLDLYLTHWPIEDKYTHTYRAIERLYDEKLIRVPGVSNHHQKHLATLEQFANVMPMVNQIEMHPYLQQQELRAYCNERNIALTAWSPLGRGAVLEDADLIQLAEQYNKTPAQIILRWHIQRDVIVIPKSVTPSRIKANIELFNFALTNEDMQRITTLNKNKRFGVNPEHEGFEKHFG</sequence>
<dbReference type="Proteomes" id="UP000616608">
    <property type="component" value="Unassembled WGS sequence"/>
</dbReference>
<feature type="binding site" evidence="5">
    <location>
        <position position="107"/>
    </location>
    <ligand>
        <name>substrate</name>
    </ligand>
</feature>
<dbReference type="AlphaFoldDB" id="A0A917G4K8"/>
<evidence type="ECO:0000256" key="3">
    <source>
        <dbReference type="ARBA" id="ARBA00023002"/>
    </source>
</evidence>
<evidence type="ECO:0000256" key="5">
    <source>
        <dbReference type="PIRSR" id="PIRSR000097-2"/>
    </source>
</evidence>
<dbReference type="Pfam" id="PF00248">
    <property type="entry name" value="Aldo_ket_red"/>
    <property type="match status" value="1"/>
</dbReference>
<keyword evidence="3" id="KW-0560">Oxidoreductase</keyword>
<reference evidence="8" key="1">
    <citation type="journal article" date="2014" name="Int. J. Syst. Evol. Microbiol.">
        <title>Complete genome sequence of Corynebacterium casei LMG S-19264T (=DSM 44701T), isolated from a smear-ripened cheese.</title>
        <authorList>
            <consortium name="US DOE Joint Genome Institute (JGI-PGF)"/>
            <person name="Walter F."/>
            <person name="Albersmeier A."/>
            <person name="Kalinowski J."/>
            <person name="Ruckert C."/>
        </authorList>
    </citation>
    <scope>NUCLEOTIDE SEQUENCE</scope>
    <source>
        <strain evidence="8">CGMCC 1.15760</strain>
    </source>
</reference>
<comment type="similarity">
    <text evidence="1">Belongs to the aldo/keto reductase family.</text>
</comment>
<dbReference type="RefSeq" id="WP_188614573.1">
    <property type="nucleotide sequence ID" value="NZ_BMJT01000005.1"/>
</dbReference>
<dbReference type="PROSITE" id="PS00063">
    <property type="entry name" value="ALDOKETO_REDUCTASE_3"/>
    <property type="match status" value="1"/>
</dbReference>
<name>A0A917G4K8_9BACI</name>
<evidence type="ECO:0000256" key="4">
    <source>
        <dbReference type="PIRSR" id="PIRSR000097-1"/>
    </source>
</evidence>
<feature type="domain" description="NADP-dependent oxidoreductase" evidence="7">
    <location>
        <begin position="21"/>
        <end position="257"/>
    </location>
</feature>
<feature type="active site" description="Proton donor" evidence="4">
    <location>
        <position position="49"/>
    </location>
</feature>
<dbReference type="InterPro" id="IPR023210">
    <property type="entry name" value="NADP_OxRdtase_dom"/>
</dbReference>
<dbReference type="InterPro" id="IPR020471">
    <property type="entry name" value="AKR"/>
</dbReference>
<evidence type="ECO:0000256" key="6">
    <source>
        <dbReference type="PIRSR" id="PIRSR000097-3"/>
    </source>
</evidence>
<dbReference type="EMBL" id="BMJT01000005">
    <property type="protein sequence ID" value="GGG22676.1"/>
    <property type="molecule type" value="Genomic_DNA"/>
</dbReference>
<reference evidence="8" key="2">
    <citation type="submission" date="2020-09" db="EMBL/GenBank/DDBJ databases">
        <authorList>
            <person name="Sun Q."/>
            <person name="Zhou Y."/>
        </authorList>
    </citation>
    <scope>NUCLEOTIDE SEQUENCE</scope>
    <source>
        <strain evidence="8">CGMCC 1.15760</strain>
    </source>
</reference>
<protein>
    <submittedName>
        <fullName evidence="8">Glyoxal reductase</fullName>
    </submittedName>
</protein>
<dbReference type="SUPFAM" id="SSF51430">
    <property type="entry name" value="NAD(P)-linked oxidoreductase"/>
    <property type="match status" value="1"/>
</dbReference>
<dbReference type="PANTHER" id="PTHR43827">
    <property type="entry name" value="2,5-DIKETO-D-GLUCONIC ACID REDUCTASE"/>
    <property type="match status" value="1"/>
</dbReference>
<dbReference type="FunFam" id="3.20.20.100:FF:000015">
    <property type="entry name" value="Oxidoreductase, aldo/keto reductase family"/>
    <property type="match status" value="1"/>
</dbReference>
<evidence type="ECO:0000256" key="2">
    <source>
        <dbReference type="ARBA" id="ARBA00022857"/>
    </source>
</evidence>
<evidence type="ECO:0000313" key="9">
    <source>
        <dbReference type="Proteomes" id="UP000616608"/>
    </source>
</evidence>